<feature type="domain" description="ABC3 transporter permease C-terminal" evidence="7">
    <location>
        <begin position="701"/>
        <end position="814"/>
    </location>
</feature>
<feature type="domain" description="MacB-like periplasmic core" evidence="8">
    <location>
        <begin position="452"/>
        <end position="626"/>
    </location>
</feature>
<dbReference type="InterPro" id="IPR025857">
    <property type="entry name" value="MacB_PCD"/>
</dbReference>
<gene>
    <name evidence="9" type="ORF">C900_01563</name>
</gene>
<keyword evidence="5 6" id="KW-0472">Membrane</keyword>
<dbReference type="InterPro" id="IPR050250">
    <property type="entry name" value="Macrolide_Exporter_MacB"/>
</dbReference>
<feature type="transmembrane region" description="Helical" evidence="6">
    <location>
        <begin position="301"/>
        <end position="322"/>
    </location>
</feature>
<feature type="transmembrane region" description="Helical" evidence="6">
    <location>
        <begin position="394"/>
        <end position="418"/>
    </location>
</feature>
<evidence type="ECO:0000259" key="8">
    <source>
        <dbReference type="Pfam" id="PF12704"/>
    </source>
</evidence>
<evidence type="ECO:0000256" key="5">
    <source>
        <dbReference type="ARBA" id="ARBA00023136"/>
    </source>
</evidence>
<dbReference type="STRING" id="1237149.C900_01563"/>
<comment type="subcellular location">
    <subcellularLocation>
        <location evidence="1">Cell membrane</location>
        <topology evidence="1">Multi-pass membrane protein</topology>
    </subcellularLocation>
</comment>
<organism evidence="9 10">
    <name type="scientific">Fulvivirga imtechensis AK7</name>
    <dbReference type="NCBI Taxonomy" id="1237149"/>
    <lineage>
        <taxon>Bacteria</taxon>
        <taxon>Pseudomonadati</taxon>
        <taxon>Bacteroidota</taxon>
        <taxon>Cytophagia</taxon>
        <taxon>Cytophagales</taxon>
        <taxon>Fulvivirgaceae</taxon>
        <taxon>Fulvivirga</taxon>
    </lineage>
</organism>
<keyword evidence="4 6" id="KW-1133">Transmembrane helix</keyword>
<keyword evidence="10" id="KW-1185">Reference proteome</keyword>
<dbReference type="OrthoDB" id="5933722at2"/>
<comment type="caution">
    <text evidence="9">The sequence shown here is derived from an EMBL/GenBank/DDBJ whole genome shotgun (WGS) entry which is preliminary data.</text>
</comment>
<dbReference type="Pfam" id="PF12704">
    <property type="entry name" value="MacB_PCD"/>
    <property type="match status" value="2"/>
</dbReference>
<dbReference type="Pfam" id="PF02687">
    <property type="entry name" value="FtsX"/>
    <property type="match status" value="2"/>
</dbReference>
<dbReference type="Proteomes" id="UP000011135">
    <property type="component" value="Unassembled WGS sequence"/>
</dbReference>
<dbReference type="InterPro" id="IPR003838">
    <property type="entry name" value="ABC3_permease_C"/>
</dbReference>
<dbReference type="PANTHER" id="PTHR30572:SF18">
    <property type="entry name" value="ABC-TYPE MACROLIDE FAMILY EXPORT SYSTEM PERMEASE COMPONENT 2"/>
    <property type="match status" value="1"/>
</dbReference>
<protein>
    <recommendedName>
        <fullName evidence="11">ABC transporter permease</fullName>
    </recommendedName>
</protein>
<evidence type="ECO:0000313" key="10">
    <source>
        <dbReference type="Proteomes" id="UP000011135"/>
    </source>
</evidence>
<name>L8JYX1_9BACT</name>
<evidence type="ECO:0000256" key="2">
    <source>
        <dbReference type="ARBA" id="ARBA00022475"/>
    </source>
</evidence>
<evidence type="ECO:0000256" key="1">
    <source>
        <dbReference type="ARBA" id="ARBA00004651"/>
    </source>
</evidence>
<feature type="transmembrane region" description="Helical" evidence="6">
    <location>
        <begin position="351"/>
        <end position="374"/>
    </location>
</feature>
<feature type="domain" description="MacB-like periplasmic core" evidence="8">
    <location>
        <begin position="20"/>
        <end position="254"/>
    </location>
</feature>
<evidence type="ECO:0000256" key="3">
    <source>
        <dbReference type="ARBA" id="ARBA00022692"/>
    </source>
</evidence>
<accession>L8JYX1</accession>
<reference evidence="9 10" key="1">
    <citation type="submission" date="2012-12" db="EMBL/GenBank/DDBJ databases">
        <title>Genome assembly of Fulvivirga imtechensis AK7.</title>
        <authorList>
            <person name="Nupur N."/>
            <person name="Khatri I."/>
            <person name="Kumar R."/>
            <person name="Subramanian S."/>
            <person name="Pinnaka A."/>
        </authorList>
    </citation>
    <scope>NUCLEOTIDE SEQUENCE [LARGE SCALE GENOMIC DNA]</scope>
    <source>
        <strain evidence="9 10">AK7</strain>
    </source>
</reference>
<evidence type="ECO:0008006" key="11">
    <source>
        <dbReference type="Google" id="ProtNLM"/>
    </source>
</evidence>
<dbReference type="GO" id="GO:0005886">
    <property type="term" value="C:plasma membrane"/>
    <property type="evidence" value="ECO:0007669"/>
    <property type="project" value="UniProtKB-SubCell"/>
</dbReference>
<dbReference type="AlphaFoldDB" id="L8JYX1"/>
<dbReference type="eggNOG" id="COG0577">
    <property type="taxonomic scope" value="Bacteria"/>
</dbReference>
<feature type="transmembrane region" description="Helical" evidence="6">
    <location>
        <begin position="741"/>
        <end position="762"/>
    </location>
</feature>
<evidence type="ECO:0000313" key="9">
    <source>
        <dbReference type="EMBL" id="ELR72407.1"/>
    </source>
</evidence>
<feature type="transmembrane region" description="Helical" evidence="6">
    <location>
        <begin position="782"/>
        <end position="804"/>
    </location>
</feature>
<feature type="transmembrane region" description="Helical" evidence="6">
    <location>
        <begin position="698"/>
        <end position="720"/>
    </location>
</feature>
<dbReference type="EMBL" id="AMZN01000023">
    <property type="protein sequence ID" value="ELR72407.1"/>
    <property type="molecule type" value="Genomic_DNA"/>
</dbReference>
<sequence>MVKNYLKVALRSILKNKIFSFVNILGLAIGIAAFQLIIQYVHFELSYDKFVPGVENIYRVTLKQYLNGELVTASAENYPAVGPALKAELPEVTSFARLYNMGYKNNLVITYEDAPNGPVKYKHRHFLYADSSFLPMFGYDMIHGDAKTALAEPLSAVISEKYAKMYFGNEDPIGKMLRLQDDDFNDELCKVTGVFKDLPENTHLKFDVLFSYKTLFNRGDWAPGRYDGSWQRKDMYTYVALEPGANPAEVEGKLPSIIRKHEPDKEAGNRKDILKLQPLADIHLYSQLADEAEANGNGSNVYSLGLIAFFILVIAWVNYINLATAKAMERAKEVGVRKSIGASKEQLMRQFLIESAILNLVALLLSFGIVTLALPLFNATSGLSLTFSQLFQPWFLASCFLIWMAGSLLSGFYPSFFLSSFKPVSVLKGALRTSGKGSFLRKSLVIFQFVASVTLIAGTIIVYNQLSYMMNRNIGMNIDQVLVVERPGVAPKDRTVYSSNVDVFRDEVLTNPDVKGIATSVTIPGKKREYKTAIKRYGRGDADAVTLRINSMDHHFIDVFGMTLLAGRPFSPDYTSDPDTSIILTSSAAKLLGFKTPEEAVGQTLSISDFQWHPIVVGVVNDYHQESLQKAKDPIAFYCTLYGGEFYSIKIDTKNIDQAIEHVKASWAKAFPGNPFEYFFLDDYFNRQYENEQQFGKLAASFAVIAIIVGCLGLFGLSAYTAQQKTKEIGIRKTLGSSNGGIFFLLSKDFIKLIIISIIVAVPLTYYGMDKWLNGFAYREQIGLWIFVAAGGLVILSALVTVSFQTIKAARVNPVDALRYE</sequence>
<dbReference type="GO" id="GO:0022857">
    <property type="term" value="F:transmembrane transporter activity"/>
    <property type="evidence" value="ECO:0007669"/>
    <property type="project" value="TreeGrafter"/>
</dbReference>
<dbReference type="PANTHER" id="PTHR30572">
    <property type="entry name" value="MEMBRANE COMPONENT OF TRANSPORTER-RELATED"/>
    <property type="match status" value="1"/>
</dbReference>
<keyword evidence="3 6" id="KW-0812">Transmembrane</keyword>
<evidence type="ECO:0000259" key="7">
    <source>
        <dbReference type="Pfam" id="PF02687"/>
    </source>
</evidence>
<dbReference type="RefSeq" id="WP_009578996.1">
    <property type="nucleotide sequence ID" value="NZ_AMZN01000023.1"/>
</dbReference>
<evidence type="ECO:0000256" key="6">
    <source>
        <dbReference type="SAM" id="Phobius"/>
    </source>
</evidence>
<keyword evidence="2" id="KW-1003">Cell membrane</keyword>
<feature type="domain" description="ABC3 transporter permease C-terminal" evidence="7">
    <location>
        <begin position="306"/>
        <end position="421"/>
    </location>
</feature>
<feature type="transmembrane region" description="Helical" evidence="6">
    <location>
        <begin position="439"/>
        <end position="463"/>
    </location>
</feature>
<evidence type="ECO:0000256" key="4">
    <source>
        <dbReference type="ARBA" id="ARBA00022989"/>
    </source>
</evidence>
<proteinExistence type="predicted"/>
<feature type="transmembrane region" description="Helical" evidence="6">
    <location>
        <begin position="21"/>
        <end position="41"/>
    </location>
</feature>